<name>A0A0A0EWE2_9GAMM</name>
<dbReference type="STRING" id="1385517.N800_04655"/>
<dbReference type="PROSITE" id="PS50006">
    <property type="entry name" value="FHA_DOMAIN"/>
    <property type="match status" value="1"/>
</dbReference>
<comment type="caution">
    <text evidence="3">The sequence shown here is derived from an EMBL/GenBank/DDBJ whole genome shotgun (WGS) entry which is preliminary data.</text>
</comment>
<dbReference type="RefSeq" id="WP_084087428.1">
    <property type="nucleotide sequence ID" value="NZ_AVPU01000014.1"/>
</dbReference>
<dbReference type="SUPFAM" id="SSF49879">
    <property type="entry name" value="SMAD/FHA domain"/>
    <property type="match status" value="1"/>
</dbReference>
<keyword evidence="1" id="KW-0812">Transmembrane</keyword>
<accession>A0A0A0EWE2</accession>
<dbReference type="Pfam" id="PF16697">
    <property type="entry name" value="Yop-YscD_cpl"/>
    <property type="match status" value="1"/>
</dbReference>
<dbReference type="AlphaFoldDB" id="A0A0A0EWE2"/>
<reference evidence="3 4" key="1">
    <citation type="submission" date="2013-08" db="EMBL/GenBank/DDBJ databases">
        <title>Genome sequencing of Lysobacter.</title>
        <authorList>
            <person name="Zhang S."/>
            <person name="Wang G."/>
        </authorList>
    </citation>
    <scope>NUCLEOTIDE SEQUENCE [LARGE SCALE GENOMIC DNA]</scope>
    <source>
        <strain evidence="3 4">GH1-9</strain>
    </source>
</reference>
<feature type="domain" description="FHA" evidence="2">
    <location>
        <begin position="133"/>
        <end position="182"/>
    </location>
</feature>
<protein>
    <recommendedName>
        <fullName evidence="2">FHA domain-containing protein</fullName>
    </recommendedName>
</protein>
<dbReference type="InterPro" id="IPR032030">
    <property type="entry name" value="YscD_cytoplasmic_dom"/>
</dbReference>
<keyword evidence="4" id="KW-1185">Reference proteome</keyword>
<dbReference type="InterPro" id="IPR008984">
    <property type="entry name" value="SMAD_FHA_dom_sf"/>
</dbReference>
<dbReference type="Gene3D" id="2.60.200.20">
    <property type="match status" value="1"/>
</dbReference>
<dbReference type="OrthoDB" id="5801518at2"/>
<dbReference type="InterPro" id="IPR000253">
    <property type="entry name" value="FHA_dom"/>
</dbReference>
<sequence length="268" mass="29429">MTAPRLRFPHRDHLDLVLTPGVHAVGLDADGRPRPVESGVDARVQFCVDRRGIWLQLREGSRGVHVNGRPVRRMAMLRPGDAIFFEGQLLQLLGTEPLPAPRETVQTDGQGHAVLRGVGGTHHGRAFPLDRPRMVGRSADSDIVITDHDFAERHARLEPHPNGIVLRDMGSETGSTVNGHPVRHALLRVGDQVVFDTTHRFVVEAPLRALAETLPDSELLESDEAAPVLINTGRRATLSTSVRRIPWLLLAALMLATLLSLLLLFGAR</sequence>
<dbReference type="EMBL" id="AVPU01000014">
    <property type="protein sequence ID" value="KGM54353.1"/>
    <property type="molecule type" value="Genomic_DNA"/>
</dbReference>
<dbReference type="eggNOG" id="COG1716">
    <property type="taxonomic scope" value="Bacteria"/>
</dbReference>
<evidence type="ECO:0000313" key="4">
    <source>
        <dbReference type="Proteomes" id="UP000029998"/>
    </source>
</evidence>
<dbReference type="SMART" id="SM00240">
    <property type="entry name" value="FHA"/>
    <property type="match status" value="1"/>
</dbReference>
<keyword evidence="1" id="KW-0472">Membrane</keyword>
<organism evidence="3 4">
    <name type="scientific">Lysobacter daejeonensis GH1-9</name>
    <dbReference type="NCBI Taxonomy" id="1385517"/>
    <lineage>
        <taxon>Bacteria</taxon>
        <taxon>Pseudomonadati</taxon>
        <taxon>Pseudomonadota</taxon>
        <taxon>Gammaproteobacteria</taxon>
        <taxon>Lysobacterales</taxon>
        <taxon>Lysobacteraceae</taxon>
        <taxon>Aerolutibacter</taxon>
    </lineage>
</organism>
<keyword evidence="1" id="KW-1133">Transmembrane helix</keyword>
<proteinExistence type="predicted"/>
<dbReference type="Proteomes" id="UP000029998">
    <property type="component" value="Unassembled WGS sequence"/>
</dbReference>
<evidence type="ECO:0000313" key="3">
    <source>
        <dbReference type="EMBL" id="KGM54353.1"/>
    </source>
</evidence>
<evidence type="ECO:0000259" key="2">
    <source>
        <dbReference type="PROSITE" id="PS50006"/>
    </source>
</evidence>
<gene>
    <name evidence="3" type="ORF">N800_04655</name>
</gene>
<evidence type="ECO:0000256" key="1">
    <source>
        <dbReference type="SAM" id="Phobius"/>
    </source>
</evidence>
<feature type="transmembrane region" description="Helical" evidence="1">
    <location>
        <begin position="245"/>
        <end position="265"/>
    </location>
</feature>
<dbReference type="CDD" id="cd00060">
    <property type="entry name" value="FHA"/>
    <property type="match status" value="1"/>
</dbReference>